<dbReference type="KEGG" id="tng:GSTEN00019700G001"/>
<feature type="region of interest" description="Disordered" evidence="4">
    <location>
        <begin position="181"/>
        <end position="225"/>
    </location>
</feature>
<feature type="region of interest" description="Disordered" evidence="4">
    <location>
        <begin position="157"/>
        <end position="176"/>
    </location>
</feature>
<name>Q4SE61_TETNG</name>
<dbReference type="PROSITE" id="PS50297">
    <property type="entry name" value="ANK_REP_REGION"/>
    <property type="match status" value="2"/>
</dbReference>
<proteinExistence type="predicted"/>
<evidence type="ECO:0000256" key="1">
    <source>
        <dbReference type="ARBA" id="ARBA00022737"/>
    </source>
</evidence>
<dbReference type="EMBL" id="CAAE01014625">
    <property type="protein sequence ID" value="CAG01071.1"/>
    <property type="molecule type" value="Genomic_DNA"/>
</dbReference>
<feature type="repeat" description="ANK" evidence="3">
    <location>
        <begin position="22"/>
        <end position="54"/>
    </location>
</feature>
<feature type="repeat" description="ANK" evidence="3">
    <location>
        <begin position="55"/>
        <end position="79"/>
    </location>
</feature>
<feature type="non-terminal residue" evidence="5">
    <location>
        <position position="378"/>
    </location>
</feature>
<organism evidence="5">
    <name type="scientific">Tetraodon nigroviridis</name>
    <name type="common">Spotted green pufferfish</name>
    <name type="synonym">Chelonodon nigroviridis</name>
    <dbReference type="NCBI Taxonomy" id="99883"/>
    <lineage>
        <taxon>Eukaryota</taxon>
        <taxon>Metazoa</taxon>
        <taxon>Chordata</taxon>
        <taxon>Craniata</taxon>
        <taxon>Vertebrata</taxon>
        <taxon>Euteleostomi</taxon>
        <taxon>Actinopterygii</taxon>
        <taxon>Neopterygii</taxon>
        <taxon>Teleostei</taxon>
        <taxon>Neoteleostei</taxon>
        <taxon>Acanthomorphata</taxon>
        <taxon>Eupercaria</taxon>
        <taxon>Tetraodontiformes</taxon>
        <taxon>Tetradontoidea</taxon>
        <taxon>Tetraodontidae</taxon>
        <taxon>Tetraodon</taxon>
    </lineage>
</organism>
<feature type="compositionally biased region" description="Basic and acidic residues" evidence="4">
    <location>
        <begin position="186"/>
        <end position="197"/>
    </location>
</feature>
<feature type="compositionally biased region" description="Basic and acidic residues" evidence="4">
    <location>
        <begin position="166"/>
        <end position="176"/>
    </location>
</feature>
<sequence length="378" mass="40363">GSYEMTHALISCGAWAEQVCWRKWTATHEAARLGRADILMLLLRNGGRVNHKDLTGVTPLAVAAEHGHAHIAELLLSCGESARRAVLRAAAAAACSAVRLQAAESTLRPATATASCWTPPAPGAPPASGCCWTTEPTPTWPAPPDTCPSTRRLRRQLSDGGQEGGELPRPEEDRPLLCRLQRRRGVHQDPAGRRRQDGPGPAELPPGGGPLGPLRPGGAAAGVQSRREPLLHGGERHALPHGAAVLPEGRGHDEAAAQQRLRRRQVFPVSPRRRRRHRQDPVLRVHRPLLRAASVREGGPDPAGLHGPRPHLPQAPQHPGEAGPVARNPPGARPRSRGAPVQVTDEAEPNSEEAQQPQSHEFTHHPAAAQKVPPVPGT</sequence>
<feature type="region of interest" description="Disordered" evidence="4">
    <location>
        <begin position="243"/>
        <end position="378"/>
    </location>
</feature>
<dbReference type="AlphaFoldDB" id="Q4SE61"/>
<feature type="compositionally biased region" description="Low complexity" evidence="4">
    <location>
        <begin position="212"/>
        <end position="222"/>
    </location>
</feature>
<protein>
    <submittedName>
        <fullName evidence="5">(spotted green pufferfish) hypothetical protein</fullName>
    </submittedName>
</protein>
<keyword evidence="2 3" id="KW-0040">ANK repeat</keyword>
<reference evidence="5" key="1">
    <citation type="journal article" date="2004" name="Nature">
        <title>Genome duplication in the teleost fish Tetraodon nigroviridis reveals the early vertebrate proto-karyotype.</title>
        <authorList>
            <person name="Jaillon O."/>
            <person name="Aury J.-M."/>
            <person name="Brunet F."/>
            <person name="Petit J.-L."/>
            <person name="Stange-Thomann N."/>
            <person name="Mauceli E."/>
            <person name="Bouneau L."/>
            <person name="Fischer C."/>
            <person name="Ozouf-Costaz C."/>
            <person name="Bernot A."/>
            <person name="Nicaud S."/>
            <person name="Jaffe D."/>
            <person name="Fisher S."/>
            <person name="Lutfalla G."/>
            <person name="Dossat C."/>
            <person name="Segurens B."/>
            <person name="Dasilva C."/>
            <person name="Salanoubat M."/>
            <person name="Levy M."/>
            <person name="Boudet N."/>
            <person name="Castellano S."/>
            <person name="Anthouard V."/>
            <person name="Jubin C."/>
            <person name="Castelli V."/>
            <person name="Katinka M."/>
            <person name="Vacherie B."/>
            <person name="Biemont C."/>
            <person name="Skalli Z."/>
            <person name="Cattolico L."/>
            <person name="Poulain J."/>
            <person name="De Berardinis V."/>
            <person name="Cruaud C."/>
            <person name="Duprat S."/>
            <person name="Brottier P."/>
            <person name="Coutanceau J.-P."/>
            <person name="Gouzy J."/>
            <person name="Parra G."/>
            <person name="Lardier G."/>
            <person name="Chapple C."/>
            <person name="McKernan K.J."/>
            <person name="McEwan P."/>
            <person name="Bosak S."/>
            <person name="Kellis M."/>
            <person name="Volff J.-N."/>
            <person name="Guigo R."/>
            <person name="Zody M.C."/>
            <person name="Mesirov J."/>
            <person name="Lindblad-Toh K."/>
            <person name="Birren B."/>
            <person name="Nusbaum C."/>
            <person name="Kahn D."/>
            <person name="Robinson-Rechavi M."/>
            <person name="Laudet V."/>
            <person name="Schachter V."/>
            <person name="Quetier F."/>
            <person name="Saurin W."/>
            <person name="Scarpelli C."/>
            <person name="Wincker P."/>
            <person name="Lander E.S."/>
            <person name="Weissenbach J."/>
            <person name="Roest Crollius H."/>
        </authorList>
    </citation>
    <scope>NUCLEOTIDE SEQUENCE [LARGE SCALE GENOMIC DNA]</scope>
</reference>
<comment type="caution">
    <text evidence="5">The sequence shown here is derived from an EMBL/GenBank/DDBJ whole genome shotgun (WGS) entry which is preliminary data.</text>
</comment>
<dbReference type="Gene3D" id="1.25.40.20">
    <property type="entry name" value="Ankyrin repeat-containing domain"/>
    <property type="match status" value="1"/>
</dbReference>
<evidence type="ECO:0000256" key="3">
    <source>
        <dbReference type="PROSITE-ProRule" id="PRU00023"/>
    </source>
</evidence>
<feature type="compositionally biased region" description="Basic residues" evidence="4">
    <location>
        <begin position="260"/>
        <end position="289"/>
    </location>
</feature>
<evidence type="ECO:0000313" key="5">
    <source>
        <dbReference type="EMBL" id="CAG01071.1"/>
    </source>
</evidence>
<dbReference type="PANTHER" id="PTHR24201">
    <property type="entry name" value="ANK_REP_REGION DOMAIN-CONTAINING PROTEIN"/>
    <property type="match status" value="1"/>
</dbReference>
<dbReference type="OrthoDB" id="6413977at2759"/>
<dbReference type="Pfam" id="PF12796">
    <property type="entry name" value="Ank_2"/>
    <property type="match status" value="1"/>
</dbReference>
<evidence type="ECO:0000256" key="4">
    <source>
        <dbReference type="SAM" id="MobiDB-lite"/>
    </source>
</evidence>
<dbReference type="InterPro" id="IPR036770">
    <property type="entry name" value="Ankyrin_rpt-contain_sf"/>
</dbReference>
<dbReference type="SUPFAM" id="SSF48403">
    <property type="entry name" value="Ankyrin repeat"/>
    <property type="match status" value="1"/>
</dbReference>
<dbReference type="PROSITE" id="PS50088">
    <property type="entry name" value="ANK_REPEAT"/>
    <property type="match status" value="2"/>
</dbReference>
<dbReference type="InterPro" id="IPR002110">
    <property type="entry name" value="Ankyrin_rpt"/>
</dbReference>
<gene>
    <name evidence="5" type="ORF">GSTENG00019700001</name>
</gene>
<dbReference type="InterPro" id="IPR050776">
    <property type="entry name" value="Ank_Repeat/CDKN_Inhibitor"/>
</dbReference>
<keyword evidence="1" id="KW-0677">Repeat</keyword>
<dbReference type="SMART" id="SM00248">
    <property type="entry name" value="ANK"/>
    <property type="match status" value="2"/>
</dbReference>
<reference evidence="5" key="2">
    <citation type="submission" date="2004-02" db="EMBL/GenBank/DDBJ databases">
        <authorList>
            <consortium name="Genoscope"/>
            <consortium name="Whitehead Institute Centre for Genome Research"/>
        </authorList>
    </citation>
    <scope>NUCLEOTIDE SEQUENCE</scope>
</reference>
<accession>Q4SE61</accession>
<evidence type="ECO:0000256" key="2">
    <source>
        <dbReference type="ARBA" id="ARBA00023043"/>
    </source>
</evidence>